<accession>A0A8B6DJI7</accession>
<protein>
    <submittedName>
        <fullName evidence="1">Uncharacterized protein</fullName>
    </submittedName>
</protein>
<evidence type="ECO:0000313" key="1">
    <source>
        <dbReference type="EMBL" id="VDI20580.1"/>
    </source>
</evidence>
<keyword evidence="2" id="KW-1185">Reference proteome</keyword>
<evidence type="ECO:0000313" key="2">
    <source>
        <dbReference type="Proteomes" id="UP000596742"/>
    </source>
</evidence>
<organism evidence="1 2">
    <name type="scientific">Mytilus galloprovincialis</name>
    <name type="common">Mediterranean mussel</name>
    <dbReference type="NCBI Taxonomy" id="29158"/>
    <lineage>
        <taxon>Eukaryota</taxon>
        <taxon>Metazoa</taxon>
        <taxon>Spiralia</taxon>
        <taxon>Lophotrochozoa</taxon>
        <taxon>Mollusca</taxon>
        <taxon>Bivalvia</taxon>
        <taxon>Autobranchia</taxon>
        <taxon>Pteriomorphia</taxon>
        <taxon>Mytilida</taxon>
        <taxon>Mytiloidea</taxon>
        <taxon>Mytilidae</taxon>
        <taxon>Mytilinae</taxon>
        <taxon>Mytilus</taxon>
    </lineage>
</organism>
<dbReference type="AlphaFoldDB" id="A0A8B6DJI7"/>
<proteinExistence type="predicted"/>
<name>A0A8B6DJI7_MYTGA</name>
<dbReference type="OrthoDB" id="6159161at2759"/>
<dbReference type="Proteomes" id="UP000596742">
    <property type="component" value="Unassembled WGS sequence"/>
</dbReference>
<comment type="caution">
    <text evidence="1">The sequence shown here is derived from an EMBL/GenBank/DDBJ whole genome shotgun (WGS) entry which is preliminary data.</text>
</comment>
<sequence>MKKWITPGTWKVIEERRQMNKKILDTKSERLQERHKASYRVLDKNVKRMARADKRAYMEDLAKQAEEAAEKGEQGKIYIITREICCKCRNNNDVHIKDKNGRLLTTEDEQMGGTL</sequence>
<dbReference type="EMBL" id="UYJE01003590">
    <property type="protein sequence ID" value="VDI20580.1"/>
    <property type="molecule type" value="Genomic_DNA"/>
</dbReference>
<gene>
    <name evidence="1" type="ORF">MGAL_10B003104</name>
</gene>
<reference evidence="1" key="1">
    <citation type="submission" date="2018-11" db="EMBL/GenBank/DDBJ databases">
        <authorList>
            <person name="Alioto T."/>
            <person name="Alioto T."/>
        </authorList>
    </citation>
    <scope>NUCLEOTIDE SEQUENCE</scope>
</reference>